<keyword evidence="1" id="KW-1133">Transmembrane helix</keyword>
<name>A0AA49GRJ9_9BACT</name>
<organism evidence="3">
    <name type="scientific">Roseihalotalea indica</name>
    <dbReference type="NCBI Taxonomy" id="2867963"/>
    <lineage>
        <taxon>Bacteria</taxon>
        <taxon>Pseudomonadati</taxon>
        <taxon>Bacteroidota</taxon>
        <taxon>Cytophagia</taxon>
        <taxon>Cytophagales</taxon>
        <taxon>Catalimonadaceae</taxon>
        <taxon>Roseihalotalea</taxon>
    </lineage>
</organism>
<evidence type="ECO:0000256" key="1">
    <source>
        <dbReference type="SAM" id="Phobius"/>
    </source>
</evidence>
<dbReference type="SUPFAM" id="SSF81324">
    <property type="entry name" value="Voltage-gated potassium channels"/>
    <property type="match status" value="1"/>
</dbReference>
<feature type="domain" description="Potassium channel" evidence="2">
    <location>
        <begin position="72"/>
        <end position="151"/>
    </location>
</feature>
<feature type="transmembrane region" description="Helical" evidence="1">
    <location>
        <begin position="63"/>
        <end position="84"/>
    </location>
</feature>
<keyword evidence="1" id="KW-0812">Transmembrane</keyword>
<dbReference type="Gene3D" id="1.10.287.70">
    <property type="match status" value="1"/>
</dbReference>
<proteinExistence type="predicted"/>
<keyword evidence="1" id="KW-0472">Membrane</keyword>
<dbReference type="EMBL" id="CP120682">
    <property type="protein sequence ID" value="WKN38599.1"/>
    <property type="molecule type" value="Genomic_DNA"/>
</dbReference>
<feature type="transmembrane region" description="Helical" evidence="1">
    <location>
        <begin position="129"/>
        <end position="150"/>
    </location>
</feature>
<reference evidence="3" key="2">
    <citation type="journal article" date="2024" name="Antonie Van Leeuwenhoek">
        <title>Roseihalotalea indica gen. nov., sp. nov., a halophilic Bacteroidetes from mesopelagic Southwest Indian Ocean with higher carbohydrate metabolic potential.</title>
        <authorList>
            <person name="Chen B."/>
            <person name="Zhang M."/>
            <person name="Lin D."/>
            <person name="Ye J."/>
            <person name="Tang K."/>
        </authorList>
    </citation>
    <scope>NUCLEOTIDE SEQUENCE</scope>
    <source>
        <strain evidence="3">TK19036</strain>
    </source>
</reference>
<dbReference type="AlphaFoldDB" id="A0AA49GRJ9"/>
<evidence type="ECO:0000313" key="3">
    <source>
        <dbReference type="EMBL" id="WKN38599.1"/>
    </source>
</evidence>
<feature type="transmembrane region" description="Helical" evidence="1">
    <location>
        <begin position="25"/>
        <end position="42"/>
    </location>
</feature>
<dbReference type="Pfam" id="PF07885">
    <property type="entry name" value="Ion_trans_2"/>
    <property type="match status" value="1"/>
</dbReference>
<evidence type="ECO:0000259" key="2">
    <source>
        <dbReference type="Pfam" id="PF07885"/>
    </source>
</evidence>
<sequence>MESVVLLLGLCIVSAGGYDFFYTTLSGSGAAFITRTMLILSHKIQLGLSRIFGRKVFQLSGMLVNLGVLSVWILLIWFGLFLVFSSQPEDVVNSGGRAATTVERLYFTGYVLSTLGLGNFKPSSPFFELLVSLFSFFGFIFFSAAMTYLLSVSSAVTHKRALALSIRNLGENPGKVIKSLQELTLSQSYQQIVALQQMIDRHNVNHQAYPVLHYYNSSEIASALSINLTVLDEAVSMLLYSQDKPLYHELQSLRSSLDQFLRHIQEKFRHGSKVDYPDISWENLDLPPGLPPFHGSEVSALSERRKVLSDLLKSEALGWSDVYPASALKTVKMM</sequence>
<gene>
    <name evidence="3" type="ORF">K4G66_07775</name>
</gene>
<reference evidence="3" key="1">
    <citation type="journal article" date="2023" name="Comput. Struct. Biotechnol. J.">
        <title>Discovery of a novel marine Bacteroidetes with a rich repertoire of carbohydrate-active enzymes.</title>
        <authorList>
            <person name="Chen B."/>
            <person name="Liu G."/>
            <person name="Chen Q."/>
            <person name="Wang H."/>
            <person name="Liu L."/>
            <person name="Tang K."/>
        </authorList>
    </citation>
    <scope>NUCLEOTIDE SEQUENCE</scope>
    <source>
        <strain evidence="3">TK19036</strain>
    </source>
</reference>
<protein>
    <submittedName>
        <fullName evidence="3">Ion channel</fullName>
    </submittedName>
</protein>
<accession>A0AA49GRJ9</accession>
<dbReference type="InterPro" id="IPR013099">
    <property type="entry name" value="K_chnl_dom"/>
</dbReference>